<name>A0A0F9PHT2_9ZZZZ</name>
<feature type="compositionally biased region" description="Pro residues" evidence="1">
    <location>
        <begin position="839"/>
        <end position="858"/>
    </location>
</feature>
<gene>
    <name evidence="2" type="ORF">LCGC14_1136320</name>
</gene>
<feature type="region of interest" description="Disordered" evidence="1">
    <location>
        <begin position="835"/>
        <end position="860"/>
    </location>
</feature>
<dbReference type="EMBL" id="LAZR01005359">
    <property type="protein sequence ID" value="KKN00591.1"/>
    <property type="molecule type" value="Genomic_DNA"/>
</dbReference>
<evidence type="ECO:0000313" key="2">
    <source>
        <dbReference type="EMBL" id="KKN00591.1"/>
    </source>
</evidence>
<dbReference type="PANTHER" id="PTHR48125">
    <property type="entry name" value="LP07818P1"/>
    <property type="match status" value="1"/>
</dbReference>
<reference evidence="2" key="1">
    <citation type="journal article" date="2015" name="Nature">
        <title>Complex archaea that bridge the gap between prokaryotes and eukaryotes.</title>
        <authorList>
            <person name="Spang A."/>
            <person name="Saw J.H."/>
            <person name="Jorgensen S.L."/>
            <person name="Zaremba-Niedzwiedzka K."/>
            <person name="Martijn J."/>
            <person name="Lind A.E."/>
            <person name="van Eijk R."/>
            <person name="Schleper C."/>
            <person name="Guy L."/>
            <person name="Ettema T.J."/>
        </authorList>
    </citation>
    <scope>NUCLEOTIDE SEQUENCE</scope>
</reference>
<protein>
    <submittedName>
        <fullName evidence="2">Uncharacterized protein</fullName>
    </submittedName>
</protein>
<sequence>MAITVPGLNLSILRQDTVVQSGRPLLISGRFTALGIGLPAFIRVTLEGPSYDPQLRTFATFASPFSGDYSVNVLAEKDGQFFVFAEAFPPPLLPAGPLFPDPLLLPPAFAESTRPPLAVGGLVEGGVDALLPDGTRRFLPTPPMQPIEFAPMITVAAPVSVTLPGAPAGGGLFPFLPPAVTPAPVAVPGVPLPVGPVSAAIDDITFTPDSVEPGQEAIGRMAWHNSGEADQQFHIVIFLVDRFGAWFGPLQVNQMVAAPPQVPMTLNLRLSTLGLLPGVYGVAVELYDPATGQGVGSQLVAQRLAVQEFAPVEEVGVPALPPAPELPLLDMPVAEAPLLPTADMLLLPMLDAPPSVELGQAWQGIVEVGTTWPAALPLPATLPSYPLNAVIELESPAGLLSVIQQAQPRFIPGQTMTIPFNLATGSLPEAGSYQVLALISDLQGNPLFSGVIGFLQLLPMPTPEEVLAAAEELIPPLPEAPALPAPDEVIPPLPEAPVPEAPEVPLPIPEAPVLSQFESIQVMLGLSEVGAGDVLTVPVVYTHQGAPETVTLHAAIGNHGAFGFDEILFARKTVNVPPDPLATEHRDAIDIPITTRLLAGREYSVYAKLIRSFPFGEVISRVKVEHVILPGEALPPLVLPSQFSDVTVLLGATTVLVGETVEIPVWVVHQGAAELKRVYAAIGTKGVFFNEHTAASKLVSFRQDDSPTTYRETVSVPVPAGMTPGTYDVYGKVLQTAPLQISPVVRGVLEVRAAAEQFILRVRQDPAVGQVSISPQKAAYDRLDVVQLRATVYQWALATHEFDRWEINGSISTTNPSSVIMTRDSEAVVFYRQKAAAPAPAPTPPPPEPEPAPPPAPAPTTISFRIMPTFPTAAMRLKTVWGVAFRGGGKTYGNARGNTPAGSSITISGVPAGVSGTLVALLAGGPGPPIGPIGSGTFTPVDGRAYRFNMSSGGVT</sequence>
<dbReference type="AlphaFoldDB" id="A0A0F9PHT2"/>
<comment type="caution">
    <text evidence="2">The sequence shown here is derived from an EMBL/GenBank/DDBJ whole genome shotgun (WGS) entry which is preliminary data.</text>
</comment>
<accession>A0A0F9PHT2</accession>
<organism evidence="2">
    <name type="scientific">marine sediment metagenome</name>
    <dbReference type="NCBI Taxonomy" id="412755"/>
    <lineage>
        <taxon>unclassified sequences</taxon>
        <taxon>metagenomes</taxon>
        <taxon>ecological metagenomes</taxon>
    </lineage>
</organism>
<dbReference type="PANTHER" id="PTHR48125:SF10">
    <property type="entry name" value="OS12G0136300 PROTEIN"/>
    <property type="match status" value="1"/>
</dbReference>
<proteinExistence type="predicted"/>
<evidence type="ECO:0000256" key="1">
    <source>
        <dbReference type="SAM" id="MobiDB-lite"/>
    </source>
</evidence>